<evidence type="ECO:0000256" key="1">
    <source>
        <dbReference type="SAM" id="MobiDB-lite"/>
    </source>
</evidence>
<organism evidence="2 3">
    <name type="scientific">Paraburkholderia caribensis MBA4</name>
    <dbReference type="NCBI Taxonomy" id="1323664"/>
    <lineage>
        <taxon>Bacteria</taxon>
        <taxon>Pseudomonadati</taxon>
        <taxon>Pseudomonadota</taxon>
        <taxon>Betaproteobacteria</taxon>
        <taxon>Burkholderiales</taxon>
        <taxon>Burkholderiaceae</taxon>
        <taxon>Paraburkholderia</taxon>
    </lineage>
</organism>
<feature type="region of interest" description="Disordered" evidence="1">
    <location>
        <begin position="55"/>
        <end position="74"/>
    </location>
</feature>
<protein>
    <submittedName>
        <fullName evidence="2">Uncharacterized protein</fullName>
    </submittedName>
</protein>
<reference evidence="2 3" key="1">
    <citation type="journal article" date="2014" name="Genome Announc.">
        <title>Draft Genome Sequence of the Haloacid-Degrading Burkholderia caribensis Strain MBA4.</title>
        <authorList>
            <person name="Pan Y."/>
            <person name="Kong K.F."/>
            <person name="Tsang J.S."/>
        </authorList>
    </citation>
    <scope>NUCLEOTIDE SEQUENCE [LARGE SCALE GENOMIC DNA]</scope>
    <source>
        <strain evidence="2 3">MBA4</strain>
    </source>
</reference>
<evidence type="ECO:0000313" key="2">
    <source>
        <dbReference type="EMBL" id="ALL67948.1"/>
    </source>
</evidence>
<name>A0A0P0RHB5_9BURK</name>
<dbReference type="KEGG" id="bcai:K788_0000939"/>
<evidence type="ECO:0000313" key="3">
    <source>
        <dbReference type="Proteomes" id="UP000019146"/>
    </source>
</evidence>
<gene>
    <name evidence="2" type="ORF">K788_0000939</name>
</gene>
<proteinExistence type="predicted"/>
<dbReference type="AlphaFoldDB" id="A0A0P0RHB5"/>
<feature type="compositionally biased region" description="Basic residues" evidence="1">
    <location>
        <begin position="62"/>
        <end position="74"/>
    </location>
</feature>
<dbReference type="Proteomes" id="UP000019146">
    <property type="component" value="Chromosome 2"/>
</dbReference>
<sequence>MNQPRTHHSKPSCMNFIAIGNRGLMSALQRASDARELIDSVLLDGLVARMRAQMTELDDHGSRRRFGPLHGTRP</sequence>
<accession>A0A0P0RHB5</accession>
<dbReference type="EMBL" id="CP012747">
    <property type="protein sequence ID" value="ALL67948.1"/>
    <property type="molecule type" value="Genomic_DNA"/>
</dbReference>